<feature type="compositionally biased region" description="Polar residues" evidence="20">
    <location>
        <begin position="1433"/>
        <end position="1450"/>
    </location>
</feature>
<feature type="compositionally biased region" description="Basic and acidic residues" evidence="20">
    <location>
        <begin position="1602"/>
        <end position="1626"/>
    </location>
</feature>
<dbReference type="GO" id="GO:0000139">
    <property type="term" value="C:Golgi membrane"/>
    <property type="evidence" value="ECO:0007669"/>
    <property type="project" value="TreeGrafter"/>
</dbReference>
<evidence type="ECO:0000256" key="1">
    <source>
        <dbReference type="ARBA" id="ARBA00004167"/>
    </source>
</evidence>
<evidence type="ECO:0000256" key="21">
    <source>
        <dbReference type="SAM" id="SignalP"/>
    </source>
</evidence>
<dbReference type="GO" id="GO:0005802">
    <property type="term" value="C:trans-Golgi network"/>
    <property type="evidence" value="ECO:0007669"/>
    <property type="project" value="TreeGrafter"/>
</dbReference>
<sequence>MASNAHRHRRLVPVGPTAVMLLLLPVWLAAVTADLDAAAHYTNQFAVRVASVRGDHGQQADRVARKHGFLNRGQIGSLNEFYLFEHQHVHKRSIYVDEKYHSRLKLDPQIIWSQQQYELKRFKRDFVPTRNVTKHISSKPALRFPDPLFVDQWYLNGGAKGGFDMNIGPAWQKGYTGKGVVVSILDDGIQTNHPDLAMNYDKAASWDINDDDDDPSPRDDGDNKHGTRCAGEVAAVAFNQFCGVGIAYNAKIGGVRMLDGVVNDVVEAKALSLNTNYIDIYSASWGPEDDGETVDGPGPLAKRAFVNGVTSGRKGKGSIFVWASGNGGHHTDSCNCDGYTNSIYTLSISSVTQTGNKPWYLEECSSTLAATYSSGTPGSDHGVTTVDMDTKMKPETICTSEHSGTSASAPIAAGLCALALEANSNLTWRDMQYLVVMTSNTKPLQNESGWTTNGVNRKVSHKFGYGLMDGGALVTMAEQWTNVPSQKICRAREDNKQRWIDPAPGSELSMFMEVDGCQNNSANTVNYVEHVQCRISLKFFPRGDLRILLISPMGTESVLLFERPLDITSSTFDDWPFLSVHYWGEKIAGRWKIKITRRMANSTAKSPGLLKKWQLIFYGTSEPPVRLIPKKKFFNQIQTKTKLKQNEKEGLKKNKYQGNSVNVKNEVKTTVNGSLHYNESISTLIPFIKHPCINSTKHCQQCLTTDNDSLCNQINETDIVYCNCSNSNNEKRRANDDNVDTIFYSSLKSDRNHVAKPGIRLEIVIFVMLLLIWHNFHQKTRLAIDCGRTHGSGTTVAAKTNEYVKHSLALQHIGQDEEKVGIMQCAFEEPSTMKFNKGYTNKQMKSYEIHQEGIKKTLKDIITEIEEKGDLCYIPPSSKTDDEYRSFIETKDQKSVSEDLTWDNRQFICLWNDLKIGEQSDPYGKDCNNEREESNGITINTDDGLSHKQVDLDKIFKPATDSGEVSPSKNRKMYASSSFYGPDHPTVEQQFELARRISSSLSDISNQQSKGQSMYVNRKKRSVKWVHEGEGKGPIPSNFPLGRHQQNYESTEQNSESKQILKLVMDPRGQIQDLQTLRKLGENVEPCLSPEVCFDLVRDLNATKGKGAALFAKRRKRSENWIVDEHNVKSISPSLSEPANIKHGSNNTPNQQQGTMRAENIQKMNEIQQRFTQPRLRLIKSPWEAALETGSVESAFQEMAPVFPPRGYIVAPTSGAIEALKDGGRTSRATVCSTPTRTATPKSCQDIYMPKIPRGWNTQCNRQQPPTYGSVKLDQIFRGAPNSPVSLLNKASICSTGLTPKVSENLSFTTFTINKDNSLTLTPVPKPPATHHGYYDEPKFHKVEFTPRSTPGLDQMSGTHKSESVTEEKTNEKEVLMQYENEKPKIELQIKENEKSKCNNYNVFVPKPHKTFEEYMPNINTYTEPNRSESRCSLKSPSSFVGTKQEKTPNTVIQERSLPVKTLIDTFEHNNRPVMRYLQLEERIPLSEEIKHLHDDPKPVSVDGNLANEYESPNIDEENGFYTANTAVETRSFVYGTSEQQGCADEVNPEHYVKSEYYVDTSGVSVTSKYDNISGFADQTGKSDRSEHGNRSDYADQSQINDKSEYGDRSECADKSGITDRSEYGDRSEYTDDVSLSFDVRGDMKFQTIRQLATPDSLESSMLFAQKQSSRDERHQEYNNTIYNAPRKTAGKINIRPFDICTFLEFIIYMCNELMSFPMYACFPLTETAV</sequence>
<dbReference type="InterPro" id="IPR023827">
    <property type="entry name" value="Peptidase_S8_Asp-AS"/>
</dbReference>
<evidence type="ECO:0000256" key="6">
    <source>
        <dbReference type="ARBA" id="ARBA00022729"/>
    </source>
</evidence>
<dbReference type="InterPro" id="IPR022398">
    <property type="entry name" value="Peptidase_S8_His-AS"/>
</dbReference>
<comment type="function">
    <text evidence="17">Furin is likely to represent the ubiquitous endoprotease activity within constitutive secretory pathways and capable of cleavage at the RX(K/R)R consensus motif.</text>
</comment>
<comment type="subcellular location">
    <subcellularLocation>
        <location evidence="1">Membrane</location>
        <topology evidence="1">Single-pass membrane protein</topology>
    </subcellularLocation>
</comment>
<dbReference type="PROSITE" id="PS51829">
    <property type="entry name" value="P_HOMO_B"/>
    <property type="match status" value="1"/>
</dbReference>
<dbReference type="InterPro" id="IPR000209">
    <property type="entry name" value="Peptidase_S8/S53_dom"/>
</dbReference>
<evidence type="ECO:0000256" key="14">
    <source>
        <dbReference type="ARBA" id="ARBA00023180"/>
    </source>
</evidence>
<organism evidence="23 24">
    <name type="scientific">Macrosiphum euphorbiae</name>
    <name type="common">potato aphid</name>
    <dbReference type="NCBI Taxonomy" id="13131"/>
    <lineage>
        <taxon>Eukaryota</taxon>
        <taxon>Metazoa</taxon>
        <taxon>Ecdysozoa</taxon>
        <taxon>Arthropoda</taxon>
        <taxon>Hexapoda</taxon>
        <taxon>Insecta</taxon>
        <taxon>Pterygota</taxon>
        <taxon>Neoptera</taxon>
        <taxon>Paraneoptera</taxon>
        <taxon>Hemiptera</taxon>
        <taxon>Sternorrhyncha</taxon>
        <taxon>Aphidomorpha</taxon>
        <taxon>Aphidoidea</taxon>
        <taxon>Aphididae</taxon>
        <taxon>Macrosiphini</taxon>
        <taxon>Macrosiphum</taxon>
    </lineage>
</organism>
<evidence type="ECO:0000256" key="18">
    <source>
        <dbReference type="PIRSR" id="PIRSR615500-1"/>
    </source>
</evidence>
<keyword evidence="9 19" id="KW-0720">Serine protease</keyword>
<dbReference type="Proteomes" id="UP001160148">
    <property type="component" value="Unassembled WGS sequence"/>
</dbReference>
<dbReference type="PANTHER" id="PTHR42884:SF23">
    <property type="entry name" value="FURIN-LIKE PROTEASE 2"/>
    <property type="match status" value="1"/>
</dbReference>
<comment type="similarity">
    <text evidence="2">Belongs to the peptidase S8 family. Furin subfamily.</text>
</comment>
<feature type="region of interest" description="Disordered" evidence="20">
    <location>
        <begin position="1133"/>
        <end position="1153"/>
    </location>
</feature>
<evidence type="ECO:0000256" key="4">
    <source>
        <dbReference type="ARBA" id="ARBA00022685"/>
    </source>
</evidence>
<keyword evidence="5" id="KW-0812">Transmembrane</keyword>
<dbReference type="Pfam" id="PF16470">
    <property type="entry name" value="S8_pro-domain"/>
    <property type="match status" value="1"/>
</dbReference>
<dbReference type="GO" id="GO:0030182">
    <property type="term" value="P:neuron differentiation"/>
    <property type="evidence" value="ECO:0007669"/>
    <property type="project" value="UniProtKB-ARBA"/>
</dbReference>
<evidence type="ECO:0000256" key="20">
    <source>
        <dbReference type="SAM" id="MobiDB-lite"/>
    </source>
</evidence>
<feature type="active site" description="Charge relay system" evidence="18 19">
    <location>
        <position position="406"/>
    </location>
</feature>
<feature type="active site" description="Charge relay system" evidence="18 19">
    <location>
        <position position="186"/>
    </location>
</feature>
<dbReference type="Gene3D" id="3.30.70.850">
    <property type="entry name" value="Peptidase S8, pro-domain"/>
    <property type="match status" value="1"/>
</dbReference>
<feature type="domain" description="P/Homo B" evidence="22">
    <location>
        <begin position="482"/>
        <end position="623"/>
    </location>
</feature>
<dbReference type="InterPro" id="IPR038466">
    <property type="entry name" value="S8_pro-domain_sf"/>
</dbReference>
<dbReference type="InterPro" id="IPR015500">
    <property type="entry name" value="Peptidase_S8_subtilisin-rel"/>
</dbReference>
<dbReference type="PROSITE" id="PS00138">
    <property type="entry name" value="SUBTILASE_SER"/>
    <property type="match status" value="1"/>
</dbReference>
<protein>
    <recommendedName>
        <fullName evidence="16">furin</fullName>
        <ecNumber evidence="16">3.4.21.75</ecNumber>
    </recommendedName>
</protein>
<evidence type="ECO:0000256" key="16">
    <source>
        <dbReference type="ARBA" id="ARBA00038993"/>
    </source>
</evidence>
<feature type="region of interest" description="Disordered" evidence="20">
    <location>
        <begin position="1576"/>
        <end position="1626"/>
    </location>
</feature>
<dbReference type="InterPro" id="IPR036852">
    <property type="entry name" value="Peptidase_S8/S53_dom_sf"/>
</dbReference>
<evidence type="ECO:0000256" key="3">
    <source>
        <dbReference type="ARBA" id="ARBA00022670"/>
    </source>
</evidence>
<keyword evidence="13" id="KW-1015">Disulfide bond</keyword>
<evidence type="ECO:0000256" key="12">
    <source>
        <dbReference type="ARBA" id="ARBA00023145"/>
    </source>
</evidence>
<keyword evidence="24" id="KW-1185">Reference proteome</keyword>
<evidence type="ECO:0000256" key="19">
    <source>
        <dbReference type="PROSITE-ProRule" id="PRU01240"/>
    </source>
</evidence>
<feature type="region of interest" description="Disordered" evidence="20">
    <location>
        <begin position="1349"/>
        <end position="1371"/>
    </location>
</feature>
<keyword evidence="14" id="KW-0325">Glycoprotein</keyword>
<evidence type="ECO:0000256" key="11">
    <source>
        <dbReference type="ARBA" id="ARBA00023136"/>
    </source>
</evidence>
<feature type="signal peptide" evidence="21">
    <location>
        <begin position="1"/>
        <end position="33"/>
    </location>
</feature>
<proteinExistence type="inferred from homology"/>
<evidence type="ECO:0000256" key="8">
    <source>
        <dbReference type="ARBA" id="ARBA00022801"/>
    </source>
</evidence>
<dbReference type="Pfam" id="PF00082">
    <property type="entry name" value="Peptidase_S8"/>
    <property type="match status" value="1"/>
</dbReference>
<dbReference type="GO" id="GO:0004252">
    <property type="term" value="F:serine-type endopeptidase activity"/>
    <property type="evidence" value="ECO:0007669"/>
    <property type="project" value="UniProtKB-UniRule"/>
</dbReference>
<keyword evidence="10" id="KW-1133">Transmembrane helix</keyword>
<evidence type="ECO:0000256" key="10">
    <source>
        <dbReference type="ARBA" id="ARBA00022989"/>
    </source>
</evidence>
<evidence type="ECO:0000313" key="23">
    <source>
        <dbReference type="EMBL" id="CAI6366853.1"/>
    </source>
</evidence>
<feature type="region of interest" description="Disordered" evidence="20">
    <location>
        <begin position="1423"/>
        <end position="1450"/>
    </location>
</feature>
<evidence type="ECO:0000256" key="7">
    <source>
        <dbReference type="ARBA" id="ARBA00022737"/>
    </source>
</evidence>
<keyword evidence="7" id="KW-0677">Repeat</keyword>
<evidence type="ECO:0000256" key="17">
    <source>
        <dbReference type="ARBA" id="ARBA00053600"/>
    </source>
</evidence>
<evidence type="ECO:0000256" key="13">
    <source>
        <dbReference type="ARBA" id="ARBA00023157"/>
    </source>
</evidence>
<dbReference type="PROSITE" id="PS00137">
    <property type="entry name" value="SUBTILASE_HIS"/>
    <property type="match status" value="1"/>
</dbReference>
<dbReference type="GO" id="GO:0016485">
    <property type="term" value="P:protein processing"/>
    <property type="evidence" value="ECO:0007669"/>
    <property type="project" value="TreeGrafter"/>
</dbReference>
<dbReference type="PANTHER" id="PTHR42884">
    <property type="entry name" value="PROPROTEIN CONVERTASE SUBTILISIN/KEXIN-RELATED"/>
    <property type="match status" value="1"/>
</dbReference>
<dbReference type="Pfam" id="PF01483">
    <property type="entry name" value="P_proprotein"/>
    <property type="match status" value="1"/>
</dbReference>
<keyword evidence="8 19" id="KW-0378">Hydrolase</keyword>
<keyword evidence="12" id="KW-0865">Zymogen</keyword>
<accession>A0AAV0XFT5</accession>
<evidence type="ECO:0000256" key="15">
    <source>
        <dbReference type="ARBA" id="ARBA00035756"/>
    </source>
</evidence>
<feature type="compositionally biased region" description="Basic and acidic residues" evidence="20">
    <location>
        <begin position="1360"/>
        <end position="1371"/>
    </location>
</feature>
<dbReference type="FunFam" id="2.60.120.260:FF:000072">
    <property type="entry name" value="Proprotein convertase subtilisin/kexin type"/>
    <property type="match status" value="1"/>
</dbReference>
<dbReference type="InterPro" id="IPR002884">
    <property type="entry name" value="P_dom"/>
</dbReference>
<dbReference type="EC" id="3.4.21.75" evidence="16"/>
<dbReference type="PROSITE" id="PS51892">
    <property type="entry name" value="SUBTILASE"/>
    <property type="match status" value="1"/>
</dbReference>
<reference evidence="23 24" key="1">
    <citation type="submission" date="2023-01" db="EMBL/GenBank/DDBJ databases">
        <authorList>
            <person name="Whitehead M."/>
        </authorList>
    </citation>
    <scope>NUCLEOTIDE SEQUENCE [LARGE SCALE GENOMIC DNA]</scope>
</reference>
<evidence type="ECO:0000259" key="22">
    <source>
        <dbReference type="PROSITE" id="PS51829"/>
    </source>
</evidence>
<evidence type="ECO:0000256" key="5">
    <source>
        <dbReference type="ARBA" id="ARBA00022692"/>
    </source>
</evidence>
<dbReference type="SUPFAM" id="SSF49785">
    <property type="entry name" value="Galactose-binding domain-like"/>
    <property type="match status" value="1"/>
</dbReference>
<keyword evidence="11" id="KW-0472">Membrane</keyword>
<gene>
    <name evidence="23" type="ORF">MEUPH1_LOCUS21391</name>
</gene>
<evidence type="ECO:0000256" key="9">
    <source>
        <dbReference type="ARBA" id="ARBA00022825"/>
    </source>
</evidence>
<comment type="caution">
    <text evidence="23">The sequence shown here is derived from an EMBL/GenBank/DDBJ whole genome shotgun (WGS) entry which is preliminary data.</text>
</comment>
<dbReference type="SUPFAM" id="SSF54897">
    <property type="entry name" value="Protease propeptides/inhibitors"/>
    <property type="match status" value="1"/>
</dbReference>
<comment type="catalytic activity">
    <reaction evidence="15">
        <text>Release of mature proteins from their proproteins by cleavage of -Arg-Xaa-Yaa-Arg-|-Zaa- bonds, where Xaa can be any amino acid and Yaa is Arg or Lys. Releases albumin, complement component C3 and von Willebrand factor from their respective precursors.</text>
        <dbReference type="EC" id="3.4.21.75"/>
    </reaction>
</comment>
<feature type="compositionally biased region" description="Basic and acidic residues" evidence="20">
    <location>
        <begin position="1581"/>
        <end position="1594"/>
    </location>
</feature>
<keyword evidence="6 21" id="KW-0732">Signal</keyword>
<evidence type="ECO:0000256" key="2">
    <source>
        <dbReference type="ARBA" id="ARBA00005325"/>
    </source>
</evidence>
<keyword evidence="3 19" id="KW-0645">Protease</keyword>
<dbReference type="PRINTS" id="PR00723">
    <property type="entry name" value="SUBTILISIN"/>
</dbReference>
<dbReference type="Gene3D" id="3.40.50.200">
    <property type="entry name" value="Peptidase S8/S53 domain"/>
    <property type="match status" value="1"/>
</dbReference>
<dbReference type="InterPro" id="IPR032815">
    <property type="entry name" value="S8_pro-domain"/>
</dbReference>
<dbReference type="EMBL" id="CARXXK010000004">
    <property type="protein sequence ID" value="CAI6366853.1"/>
    <property type="molecule type" value="Genomic_DNA"/>
</dbReference>
<dbReference type="CDD" id="cd04059">
    <property type="entry name" value="Peptidases_S8_Protein_convertases_Kexins_Furin-like"/>
    <property type="match status" value="1"/>
</dbReference>
<keyword evidence="4" id="KW-0165">Cleavage on pair of basic residues</keyword>
<dbReference type="InterPro" id="IPR034182">
    <property type="entry name" value="Kexin/furin"/>
</dbReference>
<dbReference type="FunFam" id="3.30.70.850:FF:000001">
    <property type="entry name" value="Proprotein convertase subtilisin/kexin type 5"/>
    <property type="match status" value="1"/>
</dbReference>
<feature type="active site" description="Charge relay system" evidence="18 19">
    <location>
        <position position="225"/>
    </location>
</feature>
<dbReference type="SUPFAM" id="SSF52743">
    <property type="entry name" value="Subtilisin-like"/>
    <property type="match status" value="1"/>
</dbReference>
<dbReference type="InterPro" id="IPR008979">
    <property type="entry name" value="Galactose-bd-like_sf"/>
</dbReference>
<dbReference type="FunFam" id="3.40.50.200:FF:000001">
    <property type="entry name" value="Furin 2, isoform B"/>
    <property type="match status" value="1"/>
</dbReference>
<dbReference type="PROSITE" id="PS00136">
    <property type="entry name" value="SUBTILASE_ASP"/>
    <property type="match status" value="1"/>
</dbReference>
<evidence type="ECO:0000313" key="24">
    <source>
        <dbReference type="Proteomes" id="UP001160148"/>
    </source>
</evidence>
<name>A0AAV0XFT5_9HEMI</name>
<dbReference type="Gene3D" id="2.60.120.260">
    <property type="entry name" value="Galactose-binding domain-like"/>
    <property type="match status" value="1"/>
</dbReference>
<dbReference type="InterPro" id="IPR023828">
    <property type="entry name" value="Peptidase_S8_Ser-AS"/>
</dbReference>
<feature type="chain" id="PRO_5044010075" description="furin" evidence="21">
    <location>
        <begin position="34"/>
        <end position="1730"/>
    </location>
</feature>